<keyword evidence="1" id="KW-0472">Membrane</keyword>
<feature type="transmembrane region" description="Helical" evidence="1">
    <location>
        <begin position="29"/>
        <end position="48"/>
    </location>
</feature>
<gene>
    <name evidence="2" type="ORF">B857_03876</name>
</gene>
<evidence type="ECO:0000313" key="3">
    <source>
        <dbReference type="Proteomes" id="UP000004738"/>
    </source>
</evidence>
<evidence type="ECO:0000256" key="1">
    <source>
        <dbReference type="SAM" id="Phobius"/>
    </source>
</evidence>
<reference evidence="2 3" key="1">
    <citation type="journal article" date="2012" name="J. Bacteriol.">
        <title>Draft Genome Sequence of Bacillus isronensis Strain B3W22, Isolated from the Upper Atmosphere.</title>
        <authorList>
            <person name="Shivaji S."/>
            <person name="Ara S."/>
            <person name="Singh S.K."/>
            <person name="Bandi S."/>
            <person name="Singh A."/>
            <person name="Pinnaka A.K."/>
        </authorList>
    </citation>
    <scope>NUCLEOTIDE SEQUENCE [LARGE SCALE GENOMIC DNA]</scope>
    <source>
        <strain evidence="2 3">B3W22</strain>
    </source>
</reference>
<name>K1KLL9_9BACL</name>
<dbReference type="Proteomes" id="UP000004738">
    <property type="component" value="Unassembled WGS sequence"/>
</dbReference>
<organism evidence="2 3">
    <name type="scientific">Solibacillus isronensis B3W22</name>
    <dbReference type="NCBI Taxonomy" id="1224748"/>
    <lineage>
        <taxon>Bacteria</taxon>
        <taxon>Bacillati</taxon>
        <taxon>Bacillota</taxon>
        <taxon>Bacilli</taxon>
        <taxon>Bacillales</taxon>
        <taxon>Caryophanaceae</taxon>
        <taxon>Solibacillus</taxon>
    </lineage>
</organism>
<dbReference type="EMBL" id="AMCK01000039">
    <property type="protein sequence ID" value="EKB43336.1"/>
    <property type="molecule type" value="Genomic_DNA"/>
</dbReference>
<dbReference type="AlphaFoldDB" id="K1KLL9"/>
<evidence type="ECO:0000313" key="2">
    <source>
        <dbReference type="EMBL" id="EKB43336.1"/>
    </source>
</evidence>
<keyword evidence="1" id="KW-0812">Transmembrane</keyword>
<comment type="caution">
    <text evidence="2">The sequence shown here is derived from an EMBL/GenBank/DDBJ whole genome shotgun (WGS) entry which is preliminary data.</text>
</comment>
<dbReference type="RefSeq" id="WP_008409000.1">
    <property type="nucleotide sequence ID" value="NZ_AMCK01000039.1"/>
</dbReference>
<accession>K1KLL9</accession>
<sequence>MFGFGDIYDFLIIVVLLGVQYFLASRKSFYWGALLPLGFLIWRIYLIVTNNDNIIVQVIIILLGLAFLSGQWVNGRKSVKDKQKKELLKIKVRDI</sequence>
<feature type="transmembrane region" description="Helical" evidence="1">
    <location>
        <begin position="6"/>
        <end position="24"/>
    </location>
</feature>
<protein>
    <submittedName>
        <fullName evidence="2">Uncharacterized protein</fullName>
    </submittedName>
</protein>
<feature type="transmembrane region" description="Helical" evidence="1">
    <location>
        <begin position="54"/>
        <end position="75"/>
    </location>
</feature>
<keyword evidence="1" id="KW-1133">Transmembrane helix</keyword>
<proteinExistence type="predicted"/>
<keyword evidence="3" id="KW-1185">Reference proteome</keyword>